<dbReference type="Proteomes" id="UP000001059">
    <property type="component" value="Chromosome"/>
</dbReference>
<dbReference type="AlphaFoldDB" id="D5E8X2"/>
<dbReference type="GeneID" id="8982226"/>
<protein>
    <recommendedName>
        <fullName evidence="3">DUF354 domain-containing protein</fullName>
    </recommendedName>
</protein>
<sequence>MNIVVDIIHPAHVHFFKNFIHIMEERGHNVLVTSRNKDVAKNLLDAYDIEYCTLSTCKSGLLNMGYELIYRDIKLYLKSQSFSPDIFIGEGNPFITHVATLMRKTSILFTNTEHAKLINNSSFPFASVICTPSCFNKNLGKKHIRYNGYLAIAYLHPNYFTPNPTVLEELDLKEDEPFIILRFVSWEASHDVGHHGIQNKIEFVKELEKYGRVLITSEGDLGPEFEKYKITVSPEKLHDLLYYATLYIGEGATTASECAILGTHAIYVNTLRLGYLDEQEEKYNLTYTFSDPKNCEKDALDKAISLLKRDNLWEEGKKKRKLLLSDKVDVTDFMVNFIGKYKIK</sequence>
<dbReference type="PIRSF" id="PIRSF005357">
    <property type="entry name" value="UCP005357"/>
    <property type="match status" value="1"/>
</dbReference>
<accession>D5E8X2</accession>
<dbReference type="PANTHER" id="PTHR39662:SF1">
    <property type="entry name" value="DUF354 DOMAIN-CONTAINING PROTEIN"/>
    <property type="match status" value="1"/>
</dbReference>
<dbReference type="HOGENOM" id="CLU_064233_0_0_2"/>
<dbReference type="Pfam" id="PF04007">
    <property type="entry name" value="DUF354"/>
    <property type="match status" value="1"/>
</dbReference>
<dbReference type="InterPro" id="IPR007152">
    <property type="entry name" value="DUF354"/>
</dbReference>
<dbReference type="STRING" id="547558.Mmah_0095"/>
<evidence type="ECO:0000313" key="1">
    <source>
        <dbReference type="EMBL" id="ADE35631.1"/>
    </source>
</evidence>
<keyword evidence="2" id="KW-1185">Reference proteome</keyword>
<dbReference type="KEGG" id="mmh:Mmah_0095"/>
<name>D5E8X2_METMS</name>
<gene>
    <name evidence="1" type="ordered locus">Mmah_0095</name>
</gene>
<dbReference type="SUPFAM" id="SSF53756">
    <property type="entry name" value="UDP-Glycosyltransferase/glycogen phosphorylase"/>
    <property type="match status" value="1"/>
</dbReference>
<proteinExistence type="predicted"/>
<reference evidence="1 2" key="1">
    <citation type="submission" date="2010-03" db="EMBL/GenBank/DDBJ databases">
        <title>The complete genome of Methanohalophilus mahii DSM 5219.</title>
        <authorList>
            <consortium name="US DOE Joint Genome Institute (JGI-PGF)"/>
            <person name="Lucas S."/>
            <person name="Copeland A."/>
            <person name="Lapidus A."/>
            <person name="Glavina del Rio T."/>
            <person name="Dalin E."/>
            <person name="Tice H."/>
            <person name="Bruce D."/>
            <person name="Goodwin L."/>
            <person name="Pitluck S."/>
            <person name="Kyrpides N."/>
            <person name="Mavromatis K."/>
            <person name="Ivanova N."/>
            <person name="Lykidis A."/>
            <person name="Saunders E."/>
            <person name="Brettin T."/>
            <person name="Detter J.C."/>
            <person name="Han C."/>
            <person name="Land M."/>
            <person name="Hauser L."/>
            <person name="Markowitz V."/>
            <person name="Cheng J.-F."/>
            <person name="Hugenholtz P."/>
            <person name="Woyke T."/>
            <person name="Wu D."/>
            <person name="Spring S."/>
            <person name="Schneider S."/>
            <person name="Schroeder M."/>
            <person name="Klenk H.-P."/>
            <person name="Eisen J.A."/>
        </authorList>
    </citation>
    <scope>NUCLEOTIDE SEQUENCE [LARGE SCALE GENOMIC DNA]</scope>
    <source>
        <strain evidence="2">ATCC 35705 / DSM 5219 / SLP</strain>
    </source>
</reference>
<dbReference type="PANTHER" id="PTHR39662">
    <property type="entry name" value="DUF354 DOMAIN-CONTAINING PROTEIN-RELATED"/>
    <property type="match status" value="1"/>
</dbReference>
<evidence type="ECO:0000313" key="2">
    <source>
        <dbReference type="Proteomes" id="UP000001059"/>
    </source>
</evidence>
<dbReference type="EMBL" id="CP001994">
    <property type="protein sequence ID" value="ADE35631.1"/>
    <property type="molecule type" value="Genomic_DNA"/>
</dbReference>
<dbReference type="OrthoDB" id="185087at2157"/>
<evidence type="ECO:0008006" key="3">
    <source>
        <dbReference type="Google" id="ProtNLM"/>
    </source>
</evidence>
<dbReference type="RefSeq" id="WP_013036574.1">
    <property type="nucleotide sequence ID" value="NC_014002.1"/>
</dbReference>
<organism evidence="1 2">
    <name type="scientific">Methanohalophilus mahii (strain ATCC 35705 / DSM 5219 / SLP)</name>
    <dbReference type="NCBI Taxonomy" id="547558"/>
    <lineage>
        <taxon>Archaea</taxon>
        <taxon>Methanobacteriati</taxon>
        <taxon>Methanobacteriota</taxon>
        <taxon>Stenosarchaea group</taxon>
        <taxon>Methanomicrobia</taxon>
        <taxon>Methanosarcinales</taxon>
        <taxon>Methanosarcinaceae</taxon>
        <taxon>Methanohalophilus</taxon>
    </lineage>
</organism>